<dbReference type="SUPFAM" id="SSF53639">
    <property type="entry name" value="AraD/HMP-PK domain-like"/>
    <property type="match status" value="1"/>
</dbReference>
<evidence type="ECO:0000259" key="3">
    <source>
        <dbReference type="SMART" id="SM01007"/>
    </source>
</evidence>
<dbReference type="AlphaFoldDB" id="M5U3C8"/>
<comment type="caution">
    <text evidence="4">The sequence shown here is derived from an EMBL/GenBank/DDBJ whole genome shotgun (WGS) entry which is preliminary data.</text>
</comment>
<keyword evidence="1" id="KW-0479">Metal-binding</keyword>
<dbReference type="GO" id="GO:0005829">
    <property type="term" value="C:cytosol"/>
    <property type="evidence" value="ECO:0007669"/>
    <property type="project" value="TreeGrafter"/>
</dbReference>
<evidence type="ECO:0000256" key="1">
    <source>
        <dbReference type="ARBA" id="ARBA00022723"/>
    </source>
</evidence>
<dbReference type="PANTHER" id="PTHR22789">
    <property type="entry name" value="FUCULOSE PHOSPHATE ALDOLASE"/>
    <property type="match status" value="1"/>
</dbReference>
<dbReference type="GO" id="GO:0046872">
    <property type="term" value="F:metal ion binding"/>
    <property type="evidence" value="ECO:0007669"/>
    <property type="project" value="UniProtKB-KW"/>
</dbReference>
<dbReference type="Pfam" id="PF00596">
    <property type="entry name" value="Aldolase_II"/>
    <property type="match status" value="1"/>
</dbReference>
<evidence type="ECO:0000313" key="5">
    <source>
        <dbReference type="Proteomes" id="UP000011885"/>
    </source>
</evidence>
<reference evidence="4 5" key="1">
    <citation type="journal article" date="2013" name="Mar. Genomics">
        <title>Expression of sulfatases in Rhodopirellula baltica and the diversity of sulfatases in the genus Rhodopirellula.</title>
        <authorList>
            <person name="Wegner C.E."/>
            <person name="Richter-Heitmann T."/>
            <person name="Klindworth A."/>
            <person name="Klockow C."/>
            <person name="Richter M."/>
            <person name="Achstetter T."/>
            <person name="Glockner F.O."/>
            <person name="Harder J."/>
        </authorList>
    </citation>
    <scope>NUCLEOTIDE SEQUENCE [LARGE SCALE GENOMIC DNA]</scope>
    <source>
        <strain evidence="4 5">SM41</strain>
    </source>
</reference>
<dbReference type="RefSeq" id="WP_008678544.1">
    <property type="nucleotide sequence ID" value="NZ_ANOH01000183.1"/>
</dbReference>
<dbReference type="GO" id="GO:0019323">
    <property type="term" value="P:pentose catabolic process"/>
    <property type="evidence" value="ECO:0007669"/>
    <property type="project" value="TreeGrafter"/>
</dbReference>
<dbReference type="InterPro" id="IPR001303">
    <property type="entry name" value="Aldolase_II/adducin_N"/>
</dbReference>
<name>M5U3C8_9BACT</name>
<organism evidence="4 5">
    <name type="scientific">Rhodopirellula sallentina SM41</name>
    <dbReference type="NCBI Taxonomy" id="1263870"/>
    <lineage>
        <taxon>Bacteria</taxon>
        <taxon>Pseudomonadati</taxon>
        <taxon>Planctomycetota</taxon>
        <taxon>Planctomycetia</taxon>
        <taxon>Pirellulales</taxon>
        <taxon>Pirellulaceae</taxon>
        <taxon>Rhodopirellula</taxon>
    </lineage>
</organism>
<feature type="domain" description="Class II aldolase/adducin N-terminal" evidence="3">
    <location>
        <begin position="8"/>
        <end position="218"/>
    </location>
</feature>
<dbReference type="GO" id="GO:0016832">
    <property type="term" value="F:aldehyde-lyase activity"/>
    <property type="evidence" value="ECO:0007669"/>
    <property type="project" value="TreeGrafter"/>
</dbReference>
<dbReference type="EMBL" id="ANOH01000183">
    <property type="protein sequence ID" value="EMI55960.1"/>
    <property type="molecule type" value="Genomic_DNA"/>
</dbReference>
<dbReference type="PATRIC" id="fig|1263870.3.peg.2763"/>
<dbReference type="InterPro" id="IPR036409">
    <property type="entry name" value="Aldolase_II/adducin_N_sf"/>
</dbReference>
<dbReference type="PANTHER" id="PTHR22789:SF0">
    <property type="entry name" value="3-OXO-TETRONATE 4-PHOSPHATE DECARBOXYLASE-RELATED"/>
    <property type="match status" value="1"/>
</dbReference>
<gene>
    <name evidence="4" type="ORF">RSSM_02597</name>
</gene>
<dbReference type="Gene3D" id="3.40.225.10">
    <property type="entry name" value="Class II aldolase/adducin N-terminal domain"/>
    <property type="match status" value="1"/>
</dbReference>
<evidence type="ECO:0000313" key="4">
    <source>
        <dbReference type="EMBL" id="EMI55960.1"/>
    </source>
</evidence>
<dbReference type="OrthoDB" id="9774430at2"/>
<dbReference type="InterPro" id="IPR050197">
    <property type="entry name" value="Aldolase_class_II_sugar_metab"/>
</dbReference>
<keyword evidence="5" id="KW-1185">Reference proteome</keyword>
<proteinExistence type="predicted"/>
<keyword evidence="2" id="KW-0456">Lyase</keyword>
<sequence length="252" mass="27417">MACQTTENELLELSHFLGQEDRDLAILGEGNTSAKIDDDTFLVKASGSCLETLGGDDVVACRFDALLPMLDQDDLTDQQIEDHLLACRVDPESKKPSVETLFHAYLLSLPGVNFVGHTHSIPVNQILCSPMAEQFATQKLFPDEIVCCGARSVFVPYTDPGLRLSQVIREKTQAFADEFGAPPRVILLANHGLITLGKTPGAVKAAMLMAHKSAEIFVGAAALGGPVFLSDEDVDRIANRIDEHYRQKALKL</sequence>
<accession>M5U3C8</accession>
<protein>
    <submittedName>
        <fullName evidence="4">Short chain dehydrogenase</fullName>
    </submittedName>
</protein>
<evidence type="ECO:0000256" key="2">
    <source>
        <dbReference type="ARBA" id="ARBA00023239"/>
    </source>
</evidence>
<dbReference type="Proteomes" id="UP000011885">
    <property type="component" value="Unassembled WGS sequence"/>
</dbReference>
<dbReference type="SMART" id="SM01007">
    <property type="entry name" value="Aldolase_II"/>
    <property type="match status" value="1"/>
</dbReference>